<dbReference type="InterPro" id="IPR050747">
    <property type="entry name" value="Mitochondrial_chaperone_BCS1"/>
</dbReference>
<dbReference type="SMART" id="SM00382">
    <property type="entry name" value="AAA"/>
    <property type="match status" value="1"/>
</dbReference>
<evidence type="ECO:0000256" key="11">
    <source>
        <dbReference type="ARBA" id="ARBA00048778"/>
    </source>
</evidence>
<evidence type="ECO:0000256" key="8">
    <source>
        <dbReference type="ARBA" id="ARBA00022989"/>
    </source>
</evidence>
<dbReference type="PANTHER" id="PTHR23070">
    <property type="entry name" value="BCS1 AAA-TYPE ATPASE"/>
    <property type="match status" value="1"/>
</dbReference>
<dbReference type="InterPro" id="IPR003593">
    <property type="entry name" value="AAA+_ATPase"/>
</dbReference>
<dbReference type="EMBL" id="JBBPEH010000001">
    <property type="protein sequence ID" value="KAK7544924.1"/>
    <property type="molecule type" value="Genomic_DNA"/>
</dbReference>
<dbReference type="SMART" id="SM01024">
    <property type="entry name" value="BCS1_N"/>
    <property type="match status" value="1"/>
</dbReference>
<evidence type="ECO:0000313" key="18">
    <source>
        <dbReference type="Proteomes" id="UP001360953"/>
    </source>
</evidence>
<feature type="region of interest" description="Disordered" evidence="13">
    <location>
        <begin position="395"/>
        <end position="414"/>
    </location>
</feature>
<sequence>MDFKKVFKALDSPDGNGNGTQMSLAELPSNLLEAFIPGYSLISRFVLLNFGFDVGIVVSLGVLTWALFTSVQYLFYLGYGIFANHYMSSVYIDDEDDLFHKILTWVAKQRMSKRSRSIKAVSRNSGSGTEYERDQNSALDEHGIFNFSKWSANIPPRYEPYYGVHHFWHQGRLFVFDRSRREVQQTTGYMAAKDEELVKLSCIGRSTAPIRNLLAHIKTWSLETETALTSIRRPSNHERARYAGVWDRLRSKPSRPIDTVALDPEQKKRIIADINEYLHPASPRWYARRGIPHRRGYLFHGAPGVGKTSLAYALAGVFGLEIFCISLLDPSLTESTLNRLFANLPHRCIVLLEDIDSAGLTRDDKSDAPLSNTPSTKKEKGELSAETIANAIKSATAASNRKGPKHGDASGEQGGISLSGLLNAIDGVAAHEGRVLIMTTNHPEKLDDALIRPGRVDLQVEFTLATKEQIHDIFVRMYGPDGDEPATTDGSAATTNSKKTANGKPATASSPTDLKPKPTTAANPAASTQPPSSTHSTPWAPELPAAELQSMARTFAAKLPEGKLSPAEVQNFLLARKKNPTQALDNVDVWCAALLEAKEKKTKVLKVQ</sequence>
<evidence type="ECO:0000256" key="6">
    <source>
        <dbReference type="ARBA" id="ARBA00022801"/>
    </source>
</evidence>
<feature type="domain" description="AAA+ ATPase" evidence="15">
    <location>
        <begin position="293"/>
        <end position="466"/>
    </location>
</feature>
<dbReference type="Gene3D" id="3.40.50.300">
    <property type="entry name" value="P-loop containing nucleotide triphosphate hydrolases"/>
    <property type="match status" value="1"/>
</dbReference>
<keyword evidence="10 14" id="KW-0472">Membrane</keyword>
<dbReference type="Proteomes" id="UP001360953">
    <property type="component" value="Unassembled WGS sequence"/>
</dbReference>
<keyword evidence="4 12" id="KW-0547">Nucleotide-binding</keyword>
<comment type="catalytic activity">
    <reaction evidence="11">
        <text>ATP + H2O = ADP + phosphate + H(+)</text>
        <dbReference type="Rhea" id="RHEA:13065"/>
        <dbReference type="ChEBI" id="CHEBI:15377"/>
        <dbReference type="ChEBI" id="CHEBI:15378"/>
        <dbReference type="ChEBI" id="CHEBI:30616"/>
        <dbReference type="ChEBI" id="CHEBI:43474"/>
        <dbReference type="ChEBI" id="CHEBI:456216"/>
    </reaction>
    <physiologicalReaction direction="left-to-right" evidence="11">
        <dbReference type="Rhea" id="RHEA:13066"/>
    </physiologicalReaction>
</comment>
<feature type="compositionally biased region" description="Polar residues" evidence="13">
    <location>
        <begin position="488"/>
        <end position="500"/>
    </location>
</feature>
<name>A0ABR1MCA0_9PEZI</name>
<dbReference type="InterPro" id="IPR014851">
    <property type="entry name" value="BCS1_N"/>
</dbReference>
<evidence type="ECO:0000259" key="15">
    <source>
        <dbReference type="SMART" id="SM00382"/>
    </source>
</evidence>
<comment type="subcellular location">
    <subcellularLocation>
        <location evidence="1">Mitochondrion inner membrane</location>
        <topology evidence="1">Single-pass membrane protein</topology>
    </subcellularLocation>
</comment>
<feature type="compositionally biased region" description="Low complexity" evidence="13">
    <location>
        <begin position="518"/>
        <end position="538"/>
    </location>
</feature>
<feature type="transmembrane region" description="Helical" evidence="14">
    <location>
        <begin position="45"/>
        <end position="67"/>
    </location>
</feature>
<dbReference type="Pfam" id="PF00004">
    <property type="entry name" value="AAA"/>
    <property type="match status" value="2"/>
</dbReference>
<dbReference type="PROSITE" id="PS00674">
    <property type="entry name" value="AAA"/>
    <property type="match status" value="1"/>
</dbReference>
<gene>
    <name evidence="17" type="ORF">J3D65DRAFT_545545</name>
</gene>
<dbReference type="Pfam" id="PF25426">
    <property type="entry name" value="AAA_lid_BCS1"/>
    <property type="match status" value="1"/>
</dbReference>
<feature type="region of interest" description="Disordered" evidence="13">
    <location>
        <begin position="481"/>
        <end position="540"/>
    </location>
</feature>
<evidence type="ECO:0000259" key="16">
    <source>
        <dbReference type="SMART" id="SM01024"/>
    </source>
</evidence>
<dbReference type="InterPro" id="IPR057495">
    <property type="entry name" value="AAA_lid_BCS1"/>
</dbReference>
<dbReference type="InterPro" id="IPR027417">
    <property type="entry name" value="P-loop_NTPase"/>
</dbReference>
<keyword evidence="5" id="KW-0999">Mitochondrion inner membrane</keyword>
<dbReference type="InterPro" id="IPR003959">
    <property type="entry name" value="ATPase_AAA_core"/>
</dbReference>
<dbReference type="GeneID" id="92029677"/>
<evidence type="ECO:0000256" key="7">
    <source>
        <dbReference type="ARBA" id="ARBA00022840"/>
    </source>
</evidence>
<accession>A0ABR1MCA0</accession>
<dbReference type="SUPFAM" id="SSF52540">
    <property type="entry name" value="P-loop containing nucleoside triphosphate hydrolases"/>
    <property type="match status" value="1"/>
</dbReference>
<dbReference type="RefSeq" id="XP_066660159.1">
    <property type="nucleotide sequence ID" value="XM_066796771.1"/>
</dbReference>
<organism evidence="17 18">
    <name type="scientific">Phyllosticta citribraziliensis</name>
    <dbReference type="NCBI Taxonomy" id="989973"/>
    <lineage>
        <taxon>Eukaryota</taxon>
        <taxon>Fungi</taxon>
        <taxon>Dikarya</taxon>
        <taxon>Ascomycota</taxon>
        <taxon>Pezizomycotina</taxon>
        <taxon>Dothideomycetes</taxon>
        <taxon>Dothideomycetes incertae sedis</taxon>
        <taxon>Botryosphaeriales</taxon>
        <taxon>Phyllostictaceae</taxon>
        <taxon>Phyllosticta</taxon>
    </lineage>
</organism>
<evidence type="ECO:0000256" key="4">
    <source>
        <dbReference type="ARBA" id="ARBA00022741"/>
    </source>
</evidence>
<feature type="region of interest" description="Disordered" evidence="13">
    <location>
        <begin position="362"/>
        <end position="383"/>
    </location>
</feature>
<evidence type="ECO:0000256" key="12">
    <source>
        <dbReference type="RuleBase" id="RU003651"/>
    </source>
</evidence>
<protein>
    <submittedName>
        <fullName evidence="17">BCS1 N terminal-domain-containing protein</fullName>
    </submittedName>
</protein>
<keyword evidence="3 14" id="KW-0812">Transmembrane</keyword>
<dbReference type="Pfam" id="PF08740">
    <property type="entry name" value="BCS1_N"/>
    <property type="match status" value="1"/>
</dbReference>
<evidence type="ECO:0000256" key="14">
    <source>
        <dbReference type="SAM" id="Phobius"/>
    </source>
</evidence>
<reference evidence="17 18" key="1">
    <citation type="submission" date="2024-04" db="EMBL/GenBank/DDBJ databases">
        <title>Phyllosticta paracitricarpa is synonymous to the EU quarantine fungus P. citricarpa based on phylogenomic analyses.</title>
        <authorList>
            <consortium name="Lawrence Berkeley National Laboratory"/>
            <person name="Van ingen-buijs V.A."/>
            <person name="Van westerhoven A.C."/>
            <person name="Haridas S."/>
            <person name="Skiadas P."/>
            <person name="Martin F."/>
            <person name="Groenewald J.Z."/>
            <person name="Crous P.W."/>
            <person name="Seidl M.F."/>
        </authorList>
    </citation>
    <scope>NUCLEOTIDE SEQUENCE [LARGE SCALE GENOMIC DNA]</scope>
    <source>
        <strain evidence="17 18">CPC 17464</strain>
    </source>
</reference>
<keyword evidence="18" id="KW-1185">Reference proteome</keyword>
<keyword evidence="8 14" id="KW-1133">Transmembrane helix</keyword>
<dbReference type="InterPro" id="IPR003960">
    <property type="entry name" value="ATPase_AAA_CS"/>
</dbReference>
<evidence type="ECO:0000256" key="9">
    <source>
        <dbReference type="ARBA" id="ARBA00023128"/>
    </source>
</evidence>
<comment type="caution">
    <text evidence="17">The sequence shown here is derived from an EMBL/GenBank/DDBJ whole genome shotgun (WGS) entry which is preliminary data.</text>
</comment>
<comment type="similarity">
    <text evidence="2">Belongs to the AAA ATPase family. BCS1 subfamily.</text>
</comment>
<keyword evidence="6" id="KW-0378">Hydrolase</keyword>
<proteinExistence type="inferred from homology"/>
<evidence type="ECO:0000256" key="13">
    <source>
        <dbReference type="SAM" id="MobiDB-lite"/>
    </source>
</evidence>
<evidence type="ECO:0000313" key="17">
    <source>
        <dbReference type="EMBL" id="KAK7544924.1"/>
    </source>
</evidence>
<evidence type="ECO:0000256" key="5">
    <source>
        <dbReference type="ARBA" id="ARBA00022792"/>
    </source>
</evidence>
<feature type="domain" description="BCS1 N-terminal" evidence="16">
    <location>
        <begin position="58"/>
        <end position="260"/>
    </location>
</feature>
<evidence type="ECO:0000256" key="1">
    <source>
        <dbReference type="ARBA" id="ARBA00004434"/>
    </source>
</evidence>
<keyword evidence="7 12" id="KW-0067">ATP-binding</keyword>
<evidence type="ECO:0000256" key="3">
    <source>
        <dbReference type="ARBA" id="ARBA00022692"/>
    </source>
</evidence>
<evidence type="ECO:0000256" key="2">
    <source>
        <dbReference type="ARBA" id="ARBA00007448"/>
    </source>
</evidence>
<evidence type="ECO:0000256" key="10">
    <source>
        <dbReference type="ARBA" id="ARBA00023136"/>
    </source>
</evidence>
<keyword evidence="9" id="KW-0496">Mitochondrion</keyword>